<evidence type="ECO:0000256" key="4">
    <source>
        <dbReference type="ARBA" id="ARBA00022833"/>
    </source>
</evidence>
<organism evidence="7 8">
    <name type="scientific">Candidatus Edwardsbacteria bacterium GWF2_54_11</name>
    <dbReference type="NCBI Taxonomy" id="1817851"/>
    <lineage>
        <taxon>Bacteria</taxon>
        <taxon>Candidatus Edwardsiibacteriota</taxon>
    </lineage>
</organism>
<reference evidence="7 8" key="1">
    <citation type="journal article" date="2016" name="Nat. Commun.">
        <title>Thousands of microbial genomes shed light on interconnected biogeochemical processes in an aquifer system.</title>
        <authorList>
            <person name="Anantharaman K."/>
            <person name="Brown C.T."/>
            <person name="Hug L.A."/>
            <person name="Sharon I."/>
            <person name="Castelle C.J."/>
            <person name="Probst A.J."/>
            <person name="Thomas B.C."/>
            <person name="Singh A."/>
            <person name="Wilkins M.J."/>
            <person name="Karaoz U."/>
            <person name="Brodie E.L."/>
            <person name="Williams K.H."/>
            <person name="Hubbard S.S."/>
            <person name="Banfield J.F."/>
        </authorList>
    </citation>
    <scope>NUCLEOTIDE SEQUENCE [LARGE SCALE GENOMIC DNA]</scope>
</reference>
<dbReference type="GO" id="GO:0006508">
    <property type="term" value="P:proteolysis"/>
    <property type="evidence" value="ECO:0007669"/>
    <property type="project" value="UniProtKB-KW"/>
</dbReference>
<dbReference type="GO" id="GO:0008237">
    <property type="term" value="F:metallopeptidase activity"/>
    <property type="evidence" value="ECO:0007669"/>
    <property type="project" value="UniProtKB-KW"/>
</dbReference>
<keyword evidence="3" id="KW-0378">Hydrolase</keyword>
<dbReference type="Gene3D" id="3.40.140.10">
    <property type="entry name" value="Cytidine Deaminase, domain 2"/>
    <property type="match status" value="1"/>
</dbReference>
<evidence type="ECO:0000256" key="2">
    <source>
        <dbReference type="ARBA" id="ARBA00022723"/>
    </source>
</evidence>
<dbReference type="Pfam" id="PF04002">
    <property type="entry name" value="RadC"/>
    <property type="match status" value="1"/>
</dbReference>
<dbReference type="PANTHER" id="PTHR30471:SF3">
    <property type="entry name" value="UPF0758 PROTEIN YEES-RELATED"/>
    <property type="match status" value="1"/>
</dbReference>
<sequence length="141" mass="15836">MKRYKKYPLELLKVSEPISDKPLCSPQAVYEYMRAESLADREIMWILHLNTKNKIIKKEMVAMGGVDSCRVILGLALRGVVANGVGTIISVHNHPSGETVPSQEDRQFWMSLNDACLLLGIRALDHMILGSDGYYSLEESK</sequence>
<feature type="domain" description="MPN" evidence="6">
    <location>
        <begin position="22"/>
        <end position="141"/>
    </location>
</feature>
<keyword evidence="1" id="KW-0645">Protease</keyword>
<evidence type="ECO:0000313" key="8">
    <source>
        <dbReference type="Proteomes" id="UP000177230"/>
    </source>
</evidence>
<dbReference type="PROSITE" id="PS50249">
    <property type="entry name" value="MPN"/>
    <property type="match status" value="1"/>
</dbReference>
<evidence type="ECO:0000256" key="1">
    <source>
        <dbReference type="ARBA" id="ARBA00022670"/>
    </source>
</evidence>
<evidence type="ECO:0000259" key="6">
    <source>
        <dbReference type="PROSITE" id="PS50249"/>
    </source>
</evidence>
<dbReference type="InterPro" id="IPR020891">
    <property type="entry name" value="UPF0758_CS"/>
</dbReference>
<accession>A0A1F5R1Y1</accession>
<dbReference type="PROSITE" id="PS01302">
    <property type="entry name" value="UPF0758"/>
    <property type="match status" value="1"/>
</dbReference>
<keyword evidence="2" id="KW-0479">Metal-binding</keyword>
<dbReference type="Proteomes" id="UP000177230">
    <property type="component" value="Unassembled WGS sequence"/>
</dbReference>
<keyword evidence="5" id="KW-0482">Metalloprotease</keyword>
<name>A0A1F5R1Y1_9BACT</name>
<protein>
    <recommendedName>
        <fullName evidence="6">MPN domain-containing protein</fullName>
    </recommendedName>
</protein>
<dbReference type="SUPFAM" id="SSF102712">
    <property type="entry name" value="JAB1/MPN domain"/>
    <property type="match status" value="1"/>
</dbReference>
<comment type="caution">
    <text evidence="7">The sequence shown here is derived from an EMBL/GenBank/DDBJ whole genome shotgun (WGS) entry which is preliminary data.</text>
</comment>
<dbReference type="AlphaFoldDB" id="A0A1F5R1Y1"/>
<dbReference type="CDD" id="cd08071">
    <property type="entry name" value="MPN_DUF2466"/>
    <property type="match status" value="1"/>
</dbReference>
<keyword evidence="4" id="KW-0862">Zinc</keyword>
<evidence type="ECO:0000256" key="5">
    <source>
        <dbReference type="ARBA" id="ARBA00023049"/>
    </source>
</evidence>
<dbReference type="GO" id="GO:0046872">
    <property type="term" value="F:metal ion binding"/>
    <property type="evidence" value="ECO:0007669"/>
    <property type="project" value="UniProtKB-KW"/>
</dbReference>
<proteinExistence type="predicted"/>
<evidence type="ECO:0000256" key="3">
    <source>
        <dbReference type="ARBA" id="ARBA00022801"/>
    </source>
</evidence>
<dbReference type="PANTHER" id="PTHR30471">
    <property type="entry name" value="DNA REPAIR PROTEIN RADC"/>
    <property type="match status" value="1"/>
</dbReference>
<dbReference type="InterPro" id="IPR025657">
    <property type="entry name" value="RadC_JAB"/>
</dbReference>
<evidence type="ECO:0000313" key="7">
    <source>
        <dbReference type="EMBL" id="OGF08457.1"/>
    </source>
</evidence>
<dbReference type="InterPro" id="IPR037518">
    <property type="entry name" value="MPN"/>
</dbReference>
<dbReference type="EMBL" id="MFFM01000047">
    <property type="protein sequence ID" value="OGF08457.1"/>
    <property type="molecule type" value="Genomic_DNA"/>
</dbReference>
<gene>
    <name evidence="7" type="ORF">A2024_07060</name>
</gene>
<dbReference type="InterPro" id="IPR001405">
    <property type="entry name" value="UPF0758"/>
</dbReference>